<protein>
    <recommendedName>
        <fullName evidence="3">Phosphatase</fullName>
    </recommendedName>
</protein>
<dbReference type="Proteomes" id="UP000188235">
    <property type="component" value="Chromosome"/>
</dbReference>
<dbReference type="KEGG" id="tfa:BW733_14865"/>
<dbReference type="PANTHER" id="PTHR35399:SF2">
    <property type="entry name" value="DUF839 DOMAIN-CONTAINING PROTEIN"/>
    <property type="match status" value="1"/>
</dbReference>
<dbReference type="InterPro" id="IPR006311">
    <property type="entry name" value="TAT_signal"/>
</dbReference>
<dbReference type="STRING" id="399497.BW733_14865"/>
<sequence>MLGLTHGNRSPVTCRLCCGDACAKPVPDTSENRHFRDIASKAPSRRALFGGASAVGLAAGLPSVLGADPLASADRGRGAGLRFEPITPVTGTLDDVTVTRGYAWQPIIRWGDPVLRGARVRRIGADGVRPGGSVRLRLSRGDHTARSFDWNLLLICGDPATASTYFGGYTGPVSPIACPDNGVFDSTGTLWVSTDSQAGSIGYNDALHRVTLSGRERGKVEKFLSVPVGAATCGPVIHDKDGSVFVTVQPPGENGAWAEPLSYFPDYVMPGERGRRGDFSGPRPTVIQVTGH</sequence>
<dbReference type="InterPro" id="IPR008557">
    <property type="entry name" value="PhoX"/>
</dbReference>
<evidence type="ECO:0008006" key="3">
    <source>
        <dbReference type="Google" id="ProtNLM"/>
    </source>
</evidence>
<dbReference type="PANTHER" id="PTHR35399">
    <property type="entry name" value="SLR8030 PROTEIN"/>
    <property type="match status" value="1"/>
</dbReference>
<dbReference type="PROSITE" id="PS51318">
    <property type="entry name" value="TAT"/>
    <property type="match status" value="1"/>
</dbReference>
<gene>
    <name evidence="1" type="ORF">BW733_14865</name>
</gene>
<name>A0A1Q2D0X2_9ACTN</name>
<reference evidence="1 2" key="1">
    <citation type="journal article" date="2008" name="Int. J. Syst. Evol. Microbiol.">
        <title>Tessaracoccus flavescens sp. nov., isolated from marine sediment.</title>
        <authorList>
            <person name="Lee D.W."/>
            <person name="Lee S.D."/>
        </authorList>
    </citation>
    <scope>NUCLEOTIDE SEQUENCE [LARGE SCALE GENOMIC DNA]</scope>
    <source>
        <strain evidence="1 2">SST-39T</strain>
    </source>
</reference>
<dbReference type="EMBL" id="CP019607">
    <property type="protein sequence ID" value="AQP51914.1"/>
    <property type="molecule type" value="Genomic_DNA"/>
</dbReference>
<proteinExistence type="predicted"/>
<dbReference type="AlphaFoldDB" id="A0A1Q2D0X2"/>
<evidence type="ECO:0000313" key="2">
    <source>
        <dbReference type="Proteomes" id="UP000188235"/>
    </source>
</evidence>
<accession>A0A1Q2D0X2</accession>
<evidence type="ECO:0000313" key="1">
    <source>
        <dbReference type="EMBL" id="AQP51914.1"/>
    </source>
</evidence>
<organism evidence="1 2">
    <name type="scientific">Tessaracoccus flavescens</name>
    <dbReference type="NCBI Taxonomy" id="399497"/>
    <lineage>
        <taxon>Bacteria</taxon>
        <taxon>Bacillati</taxon>
        <taxon>Actinomycetota</taxon>
        <taxon>Actinomycetes</taxon>
        <taxon>Propionibacteriales</taxon>
        <taxon>Propionibacteriaceae</taxon>
        <taxon>Tessaracoccus</taxon>
    </lineage>
</organism>
<dbReference type="Pfam" id="PF05787">
    <property type="entry name" value="PhoX"/>
    <property type="match status" value="1"/>
</dbReference>
<keyword evidence="2" id="KW-1185">Reference proteome</keyword>